<dbReference type="EMBL" id="JBDJPC010000013">
    <property type="protein sequence ID" value="KAL1488670.1"/>
    <property type="molecule type" value="Genomic_DNA"/>
</dbReference>
<accession>A0ABD1E260</accession>
<name>A0ABD1E260_HYPHA</name>
<feature type="compositionally biased region" description="Low complexity" evidence="1">
    <location>
        <begin position="93"/>
        <end position="104"/>
    </location>
</feature>
<sequence length="120" mass="13480">MQKAIRTLNEEDDQYDIFGKYVASEMRDLSSEYLRKKLKRKIQQVVLEISGEEELLSNPSPHNYSNPNSVGSISQYFDSASTSAEELVTLQPSQSNSNSVGSVSEYFDSESTSLEELVTQ</sequence>
<dbReference type="AlphaFoldDB" id="A0ABD1E260"/>
<reference evidence="2 3" key="1">
    <citation type="submission" date="2024-05" db="EMBL/GenBank/DDBJ databases">
        <title>Genetic variation in Jamaican populations of the coffee berry borer (Hypothenemus hampei).</title>
        <authorList>
            <person name="Errbii M."/>
            <person name="Myrie A."/>
        </authorList>
    </citation>
    <scope>NUCLEOTIDE SEQUENCE [LARGE SCALE GENOMIC DNA]</scope>
    <source>
        <strain evidence="2">JA-Hopewell-2020-01-JO</strain>
        <tissue evidence="2">Whole body</tissue>
    </source>
</reference>
<comment type="caution">
    <text evidence="2">The sequence shown here is derived from an EMBL/GenBank/DDBJ whole genome shotgun (WGS) entry which is preliminary data.</text>
</comment>
<gene>
    <name evidence="2" type="ORF">ABEB36_014470</name>
</gene>
<feature type="compositionally biased region" description="Polar residues" evidence="1">
    <location>
        <begin position="109"/>
        <end position="120"/>
    </location>
</feature>
<protein>
    <submittedName>
        <fullName evidence="2">Uncharacterized protein</fullName>
    </submittedName>
</protein>
<evidence type="ECO:0000313" key="2">
    <source>
        <dbReference type="EMBL" id="KAL1488670.1"/>
    </source>
</evidence>
<proteinExistence type="predicted"/>
<evidence type="ECO:0000313" key="3">
    <source>
        <dbReference type="Proteomes" id="UP001566132"/>
    </source>
</evidence>
<feature type="region of interest" description="Disordered" evidence="1">
    <location>
        <begin position="84"/>
        <end position="120"/>
    </location>
</feature>
<organism evidence="2 3">
    <name type="scientific">Hypothenemus hampei</name>
    <name type="common">Coffee berry borer</name>
    <dbReference type="NCBI Taxonomy" id="57062"/>
    <lineage>
        <taxon>Eukaryota</taxon>
        <taxon>Metazoa</taxon>
        <taxon>Ecdysozoa</taxon>
        <taxon>Arthropoda</taxon>
        <taxon>Hexapoda</taxon>
        <taxon>Insecta</taxon>
        <taxon>Pterygota</taxon>
        <taxon>Neoptera</taxon>
        <taxon>Endopterygota</taxon>
        <taxon>Coleoptera</taxon>
        <taxon>Polyphaga</taxon>
        <taxon>Cucujiformia</taxon>
        <taxon>Curculionidae</taxon>
        <taxon>Scolytinae</taxon>
        <taxon>Hypothenemus</taxon>
    </lineage>
</organism>
<keyword evidence="3" id="KW-1185">Reference proteome</keyword>
<dbReference type="Proteomes" id="UP001566132">
    <property type="component" value="Unassembled WGS sequence"/>
</dbReference>
<evidence type="ECO:0000256" key="1">
    <source>
        <dbReference type="SAM" id="MobiDB-lite"/>
    </source>
</evidence>